<protein>
    <submittedName>
        <fullName evidence="1">Uncharacterized protein</fullName>
    </submittedName>
</protein>
<dbReference type="GeneID" id="11533697"/>
<dbReference type="RefSeq" id="XP_003686690.1">
    <property type="nucleotide sequence ID" value="XM_003686642.1"/>
</dbReference>
<evidence type="ECO:0000313" key="2">
    <source>
        <dbReference type="Proteomes" id="UP000005666"/>
    </source>
</evidence>
<sequence>MKKEEGFPSFPSWGRSIRSRSRTIAPPVLLVHETLFQSAISGKWKHLEYLKPSSGNCCSGHLQIGTAMITIFLIYQVMYVCCFFSFHAQPHTLSYSSGRTIARPKQPVLTHSIGETRHSLHQASTYQIPHPIHIYGHHCPGLHLCIQELTSLSSPPPGTELNENFNQAAVRPSPVFSRCNQRVPQLWKASKSARLLSFFIWQGRNHLILSQCPLQETTDSDLGTAG</sequence>
<dbReference type="AlphaFoldDB" id="G8BWV2"/>
<proteinExistence type="predicted"/>
<dbReference type="HOGENOM" id="CLU_1225496_0_0_1"/>
<reference evidence="1 2" key="1">
    <citation type="journal article" date="2011" name="Proc. Natl. Acad. Sci. U.S.A.">
        <title>Evolutionary erosion of yeast sex chromosomes by mating-type switching accidents.</title>
        <authorList>
            <person name="Gordon J.L."/>
            <person name="Armisen D."/>
            <person name="Proux-Wera E."/>
            <person name="Oheigeartaigh S.S."/>
            <person name="Byrne K.P."/>
            <person name="Wolfe K.H."/>
        </authorList>
    </citation>
    <scope>NUCLEOTIDE SEQUENCE [LARGE SCALE GENOMIC DNA]</scope>
    <source>
        <strain evidence="2">ATCC 24235 / CBS 4417 / NBRC 1672 / NRRL Y-8282 / UCD 70-5</strain>
    </source>
</reference>
<dbReference type="EMBL" id="HE612863">
    <property type="protein sequence ID" value="CCE64256.1"/>
    <property type="molecule type" value="Genomic_DNA"/>
</dbReference>
<gene>
    <name evidence="1" type="primary">TPHA0H00460</name>
    <name evidence="1" type="ordered locus">TPHA_0H00460</name>
</gene>
<evidence type="ECO:0000313" key="1">
    <source>
        <dbReference type="EMBL" id="CCE64256.1"/>
    </source>
</evidence>
<accession>G8BWV2</accession>
<name>G8BWV2_TETPH</name>
<organism evidence="1 2">
    <name type="scientific">Tetrapisispora phaffii (strain ATCC 24235 / CBS 4417 / NBRC 1672 / NRRL Y-8282 / UCD 70-5)</name>
    <name type="common">Yeast</name>
    <name type="synonym">Fabospora phaffii</name>
    <dbReference type="NCBI Taxonomy" id="1071381"/>
    <lineage>
        <taxon>Eukaryota</taxon>
        <taxon>Fungi</taxon>
        <taxon>Dikarya</taxon>
        <taxon>Ascomycota</taxon>
        <taxon>Saccharomycotina</taxon>
        <taxon>Saccharomycetes</taxon>
        <taxon>Saccharomycetales</taxon>
        <taxon>Saccharomycetaceae</taxon>
        <taxon>Tetrapisispora</taxon>
    </lineage>
</organism>
<dbReference type="Proteomes" id="UP000005666">
    <property type="component" value="Chromosome 8"/>
</dbReference>
<keyword evidence="2" id="KW-1185">Reference proteome</keyword>
<dbReference type="KEGG" id="tpf:TPHA_0H00460"/>